<gene>
    <name evidence="1" type="ORF">SIL72_14825</name>
</gene>
<dbReference type="RefSeq" id="WP_084362440.1">
    <property type="nucleotide sequence ID" value="NZ_JAWXXX010000002.1"/>
</dbReference>
<dbReference type="AlphaFoldDB" id="A0AB35T5Z1"/>
<reference evidence="1" key="1">
    <citation type="submission" date="2023-11" db="EMBL/GenBank/DDBJ databases">
        <title>MicrobeMod: A computational toolkit for identifying prokaryotic methylation and restriction-modification with nanopore sequencing.</title>
        <authorList>
            <person name="Crits-Christoph A."/>
            <person name="Kang S.C."/>
            <person name="Lee H."/>
            <person name="Ostrov N."/>
        </authorList>
    </citation>
    <scope>NUCLEOTIDE SEQUENCE</scope>
    <source>
        <strain evidence="1">ATCC 51242</strain>
    </source>
</reference>
<organism evidence="1 2">
    <name type="scientific">Rubrobacter radiotolerans</name>
    <name type="common">Arthrobacter radiotolerans</name>
    <dbReference type="NCBI Taxonomy" id="42256"/>
    <lineage>
        <taxon>Bacteria</taxon>
        <taxon>Bacillati</taxon>
        <taxon>Actinomycetota</taxon>
        <taxon>Rubrobacteria</taxon>
        <taxon>Rubrobacterales</taxon>
        <taxon>Rubrobacteraceae</taxon>
        <taxon>Rubrobacter</taxon>
    </lineage>
</organism>
<accession>A0AB35T5Z1</accession>
<sequence>MTQTLVFDVFSRCVEAIVGGKLIRRESSRDKEFHFQDWFADRLDETGADFDEPKRNKYPDFTAVGYAEGYETKGLEYPGREADYDANSQMPTGLHKGRTIFYVFGRYPKEASAESEYPVVDLVVCHGDFLNADHDYRHKNKNVKGFGSYGDIMIRDRKMYVVPTPFAIATGLNAMRTLILPSDYEVPDGFAKVGDLVRTEAAQLVVAYDFDLRTNEIRAHKAPNPNAGREHHFAAYRLASDPSTPVEIVEGPSQPELG</sequence>
<dbReference type="EMBL" id="JAWXXX010000002">
    <property type="protein sequence ID" value="MDX5895299.1"/>
    <property type="molecule type" value="Genomic_DNA"/>
</dbReference>
<protein>
    <submittedName>
        <fullName evidence="1">Uncharacterized protein</fullName>
    </submittedName>
</protein>
<evidence type="ECO:0000313" key="1">
    <source>
        <dbReference type="EMBL" id="MDX5895299.1"/>
    </source>
</evidence>
<dbReference type="Proteomes" id="UP001281130">
    <property type="component" value="Unassembled WGS sequence"/>
</dbReference>
<comment type="caution">
    <text evidence="1">The sequence shown here is derived from an EMBL/GenBank/DDBJ whole genome shotgun (WGS) entry which is preliminary data.</text>
</comment>
<proteinExistence type="predicted"/>
<evidence type="ECO:0000313" key="2">
    <source>
        <dbReference type="Proteomes" id="UP001281130"/>
    </source>
</evidence>
<name>A0AB35T5Z1_RUBRA</name>